<name>A0ACC1QY59_9HYPO</name>
<comment type="caution">
    <text evidence="1">The sequence shown here is derived from an EMBL/GenBank/DDBJ whole genome shotgun (WGS) entry which is preliminary data.</text>
</comment>
<protein>
    <submittedName>
        <fullName evidence="1">Uncharacterized protein</fullName>
    </submittedName>
</protein>
<evidence type="ECO:0000313" key="2">
    <source>
        <dbReference type="Proteomes" id="UP001148737"/>
    </source>
</evidence>
<organism evidence="1 2">
    <name type="scientific">Lecanicillium saksenae</name>
    <dbReference type="NCBI Taxonomy" id="468837"/>
    <lineage>
        <taxon>Eukaryota</taxon>
        <taxon>Fungi</taxon>
        <taxon>Dikarya</taxon>
        <taxon>Ascomycota</taxon>
        <taxon>Pezizomycotina</taxon>
        <taxon>Sordariomycetes</taxon>
        <taxon>Hypocreomycetidae</taxon>
        <taxon>Hypocreales</taxon>
        <taxon>Cordycipitaceae</taxon>
        <taxon>Lecanicillium</taxon>
    </lineage>
</organism>
<accession>A0ACC1QY59</accession>
<evidence type="ECO:0000313" key="1">
    <source>
        <dbReference type="EMBL" id="KAJ3495119.1"/>
    </source>
</evidence>
<keyword evidence="2" id="KW-1185">Reference proteome</keyword>
<dbReference type="Proteomes" id="UP001148737">
    <property type="component" value="Unassembled WGS sequence"/>
</dbReference>
<dbReference type="EMBL" id="JANAKD010000311">
    <property type="protein sequence ID" value="KAJ3495119.1"/>
    <property type="molecule type" value="Genomic_DNA"/>
</dbReference>
<sequence length="237" mass="27216">MATNIEDLNKQAIELREDLDQQITASKEPQSWLDKFESSGIIIDKIMSSLTNRAFTNTSNEQAHEATKQRFKARDEHGKYASTLARGLTEENNALKVENMRRKDSDAVLKKTCDEKAKQLSQLRSRYEKVVNANKRYQAICRRVRRECDLADEKCCNAERRAERYLGEIEPLVHERNSLRRANRDLEGALEEQREKQRLFPDGYITDEDPFSSSEEQERLSEDGSMGGGSLLHGDSS</sequence>
<reference evidence="1" key="1">
    <citation type="submission" date="2022-07" db="EMBL/GenBank/DDBJ databases">
        <title>Genome Sequence of Lecanicillium saksenae.</title>
        <authorList>
            <person name="Buettner E."/>
        </authorList>
    </citation>
    <scope>NUCLEOTIDE SEQUENCE</scope>
    <source>
        <strain evidence="1">VT-O1</strain>
    </source>
</reference>
<gene>
    <name evidence="1" type="ORF">NLG97_g3622</name>
</gene>
<proteinExistence type="predicted"/>